<evidence type="ECO:0000256" key="2">
    <source>
        <dbReference type="ARBA" id="ARBA00005179"/>
    </source>
</evidence>
<dbReference type="EMBL" id="JAACJK010000226">
    <property type="protein sequence ID" value="KAF5311461.1"/>
    <property type="molecule type" value="Genomic_DNA"/>
</dbReference>
<keyword evidence="4 7" id="KW-0479">Metal-binding</keyword>
<evidence type="ECO:0000256" key="7">
    <source>
        <dbReference type="PIRSR" id="PIRSR602401-1"/>
    </source>
</evidence>
<evidence type="ECO:0000256" key="4">
    <source>
        <dbReference type="ARBA" id="ARBA00022723"/>
    </source>
</evidence>
<evidence type="ECO:0000313" key="10">
    <source>
        <dbReference type="EMBL" id="KAF5311461.1"/>
    </source>
</evidence>
<comment type="caution">
    <text evidence="10">The sequence shown here is derived from an EMBL/GenBank/DDBJ whole genome shotgun (WGS) entry which is preliminary data.</text>
</comment>
<dbReference type="OrthoDB" id="1470350at2759"/>
<evidence type="ECO:0008006" key="12">
    <source>
        <dbReference type="Google" id="ProtNLM"/>
    </source>
</evidence>
<dbReference type="CDD" id="cd11062">
    <property type="entry name" value="CYP58-like"/>
    <property type="match status" value="1"/>
</dbReference>
<dbReference type="GO" id="GO:0005506">
    <property type="term" value="F:iron ion binding"/>
    <property type="evidence" value="ECO:0007669"/>
    <property type="project" value="InterPro"/>
</dbReference>
<dbReference type="AlphaFoldDB" id="A0A8H5AVE6"/>
<reference evidence="10 11" key="1">
    <citation type="journal article" date="2020" name="ISME J.">
        <title>Uncovering the hidden diversity of litter-decomposition mechanisms in mushroom-forming fungi.</title>
        <authorList>
            <person name="Floudas D."/>
            <person name="Bentzer J."/>
            <person name="Ahren D."/>
            <person name="Johansson T."/>
            <person name="Persson P."/>
            <person name="Tunlid A."/>
        </authorList>
    </citation>
    <scope>NUCLEOTIDE SEQUENCE [LARGE SCALE GENOMIC DNA]</scope>
    <source>
        <strain evidence="10 11">CBS 175.51</strain>
    </source>
</reference>
<comment type="similarity">
    <text evidence="3 8">Belongs to the cytochrome P450 family.</text>
</comment>
<evidence type="ECO:0000313" key="11">
    <source>
        <dbReference type="Proteomes" id="UP000541558"/>
    </source>
</evidence>
<keyword evidence="6 7" id="KW-0408">Iron</keyword>
<keyword evidence="5 8" id="KW-0560">Oxidoreductase</keyword>
<evidence type="ECO:0000256" key="1">
    <source>
        <dbReference type="ARBA" id="ARBA00001971"/>
    </source>
</evidence>
<sequence>MSFSLLETQTAYSNFLYPPLVAGVCFIGAYVAFSRLWFHPLAHFPGPTLAALTDYYVMYYDVIKGGEMLDQLNILHKRYGPVVRFGPNQLHFSDPAAYDAIYRDPRFPKDPNFYESFNAKEASFGFTSIRAAKERREILRSFFSRKQVLKLEKVTQRAVDQFLESLAQKSEVSLHAGFMCVAMEVITTYCFSQTSNALSYPAFEYPLTIAIQQVNYTCCIVRYFPFLLHAFLALPSWLVGVLSPTMLALPTFRGTLDRQVTEILADPSVLEQTEHEIIYHHLLNPESGVVPLGKTSLQEEAAILVGAGTETVGNACAMAAFHVLANEDIRRRLKGELEGVWPDSEADMPLERLEKLPYLTGVIYEGLRLSHGLVTPLPRIAVDDCEINGVQVPKNTVISMSQTIVHYNPDVFPEPRVFKPERWLGKDSSDLAGHIVAFSKGQRSCLGINLAWAELYLILGNLFRKANLALVDGSSRELKWKALLSPRYDNAIRVKVINIEGVKHFPSHEK</sequence>
<keyword evidence="9" id="KW-0812">Transmembrane</keyword>
<organism evidence="10 11">
    <name type="scientific">Ephemerocybe angulata</name>
    <dbReference type="NCBI Taxonomy" id="980116"/>
    <lineage>
        <taxon>Eukaryota</taxon>
        <taxon>Fungi</taxon>
        <taxon>Dikarya</taxon>
        <taxon>Basidiomycota</taxon>
        <taxon>Agaricomycotina</taxon>
        <taxon>Agaricomycetes</taxon>
        <taxon>Agaricomycetidae</taxon>
        <taxon>Agaricales</taxon>
        <taxon>Agaricineae</taxon>
        <taxon>Psathyrellaceae</taxon>
        <taxon>Ephemerocybe</taxon>
    </lineage>
</organism>
<dbReference type="Gene3D" id="1.10.630.10">
    <property type="entry name" value="Cytochrome P450"/>
    <property type="match status" value="1"/>
</dbReference>
<dbReference type="Proteomes" id="UP000541558">
    <property type="component" value="Unassembled WGS sequence"/>
</dbReference>
<protein>
    <recommendedName>
        <fullName evidence="12">Cytochrome P450</fullName>
    </recommendedName>
</protein>
<keyword evidence="7 8" id="KW-0349">Heme</keyword>
<dbReference type="GO" id="GO:0020037">
    <property type="term" value="F:heme binding"/>
    <property type="evidence" value="ECO:0007669"/>
    <property type="project" value="InterPro"/>
</dbReference>
<dbReference type="PROSITE" id="PS00086">
    <property type="entry name" value="CYTOCHROME_P450"/>
    <property type="match status" value="1"/>
</dbReference>
<proteinExistence type="inferred from homology"/>
<gene>
    <name evidence="10" type="ORF">D9611_011623</name>
</gene>
<keyword evidence="8" id="KW-0503">Monooxygenase</keyword>
<dbReference type="PRINTS" id="PR00463">
    <property type="entry name" value="EP450I"/>
</dbReference>
<evidence type="ECO:0000256" key="8">
    <source>
        <dbReference type="RuleBase" id="RU000461"/>
    </source>
</evidence>
<feature type="transmembrane region" description="Helical" evidence="9">
    <location>
        <begin position="226"/>
        <end position="249"/>
    </location>
</feature>
<dbReference type="InterPro" id="IPR002401">
    <property type="entry name" value="Cyt_P450_E_grp-I"/>
</dbReference>
<keyword evidence="9" id="KW-1133">Transmembrane helix</keyword>
<keyword evidence="9" id="KW-0472">Membrane</keyword>
<comment type="pathway">
    <text evidence="2">Secondary metabolite biosynthesis.</text>
</comment>
<comment type="cofactor">
    <cofactor evidence="1 7">
        <name>heme</name>
        <dbReference type="ChEBI" id="CHEBI:30413"/>
    </cofactor>
</comment>
<dbReference type="InterPro" id="IPR036396">
    <property type="entry name" value="Cyt_P450_sf"/>
</dbReference>
<dbReference type="GO" id="GO:0016705">
    <property type="term" value="F:oxidoreductase activity, acting on paired donors, with incorporation or reduction of molecular oxygen"/>
    <property type="evidence" value="ECO:0007669"/>
    <property type="project" value="InterPro"/>
</dbReference>
<name>A0A8H5AVE6_9AGAR</name>
<dbReference type="InterPro" id="IPR001128">
    <property type="entry name" value="Cyt_P450"/>
</dbReference>
<dbReference type="SUPFAM" id="SSF48264">
    <property type="entry name" value="Cytochrome P450"/>
    <property type="match status" value="1"/>
</dbReference>
<keyword evidence="11" id="KW-1185">Reference proteome</keyword>
<dbReference type="GO" id="GO:0004497">
    <property type="term" value="F:monooxygenase activity"/>
    <property type="evidence" value="ECO:0007669"/>
    <property type="project" value="UniProtKB-KW"/>
</dbReference>
<evidence type="ECO:0000256" key="6">
    <source>
        <dbReference type="ARBA" id="ARBA00023004"/>
    </source>
</evidence>
<evidence type="ECO:0000256" key="5">
    <source>
        <dbReference type="ARBA" id="ARBA00023002"/>
    </source>
</evidence>
<dbReference type="Pfam" id="PF00067">
    <property type="entry name" value="p450"/>
    <property type="match status" value="1"/>
</dbReference>
<feature type="transmembrane region" description="Helical" evidence="9">
    <location>
        <begin position="15"/>
        <end position="33"/>
    </location>
</feature>
<evidence type="ECO:0000256" key="3">
    <source>
        <dbReference type="ARBA" id="ARBA00010617"/>
    </source>
</evidence>
<dbReference type="InterPro" id="IPR050121">
    <property type="entry name" value="Cytochrome_P450_monoxygenase"/>
</dbReference>
<accession>A0A8H5AVE6</accession>
<dbReference type="InterPro" id="IPR017972">
    <property type="entry name" value="Cyt_P450_CS"/>
</dbReference>
<evidence type="ECO:0000256" key="9">
    <source>
        <dbReference type="SAM" id="Phobius"/>
    </source>
</evidence>
<dbReference type="PANTHER" id="PTHR24305:SF157">
    <property type="entry name" value="N-ACETYLTRYPTOPHAN 6-HYDROXYLASE IVOC-RELATED"/>
    <property type="match status" value="1"/>
</dbReference>
<dbReference type="PANTHER" id="PTHR24305">
    <property type="entry name" value="CYTOCHROME P450"/>
    <property type="match status" value="1"/>
</dbReference>
<feature type="binding site" description="axial binding residue" evidence="7">
    <location>
        <position position="445"/>
    </location>
    <ligand>
        <name>heme</name>
        <dbReference type="ChEBI" id="CHEBI:30413"/>
    </ligand>
    <ligandPart>
        <name>Fe</name>
        <dbReference type="ChEBI" id="CHEBI:18248"/>
    </ligandPart>
</feature>